<dbReference type="InterPro" id="IPR012341">
    <property type="entry name" value="6hp_glycosidase-like_sf"/>
</dbReference>
<name>Q1IUR9_KORVE</name>
<protein>
    <submittedName>
        <fullName evidence="2">Glycogen debranching enzyme-like protein</fullName>
    </submittedName>
</protein>
<dbReference type="GO" id="GO:0005975">
    <property type="term" value="P:carbohydrate metabolic process"/>
    <property type="evidence" value="ECO:0007669"/>
    <property type="project" value="InterPro"/>
</dbReference>
<dbReference type="STRING" id="204669.Acid345_0376"/>
<dbReference type="EMBL" id="CP000360">
    <property type="protein sequence ID" value="ABF39381.1"/>
    <property type="molecule type" value="Genomic_DNA"/>
</dbReference>
<dbReference type="PANTHER" id="PTHR34987">
    <property type="entry name" value="C, PUTATIVE (AFU_ORTHOLOGUE AFUA_3G02880)-RELATED"/>
    <property type="match status" value="1"/>
</dbReference>
<feature type="signal peptide" evidence="1">
    <location>
        <begin position="1"/>
        <end position="19"/>
    </location>
</feature>
<dbReference type="SUPFAM" id="SSF48208">
    <property type="entry name" value="Six-hairpin glycosidases"/>
    <property type="match status" value="1"/>
</dbReference>
<dbReference type="Gene3D" id="1.50.10.10">
    <property type="match status" value="1"/>
</dbReference>
<proteinExistence type="predicted"/>
<dbReference type="Proteomes" id="UP000002432">
    <property type="component" value="Chromosome"/>
</dbReference>
<keyword evidence="3" id="KW-1185">Reference proteome</keyword>
<evidence type="ECO:0000256" key="1">
    <source>
        <dbReference type="SAM" id="SignalP"/>
    </source>
</evidence>
<feature type="chain" id="PRO_5004191309" evidence="1">
    <location>
        <begin position="20"/>
        <end position="834"/>
    </location>
</feature>
<dbReference type="OrthoDB" id="9759959at2"/>
<dbReference type="EnsemblBacteria" id="ABF39381">
    <property type="protein sequence ID" value="ABF39381"/>
    <property type="gene ID" value="Acid345_0376"/>
</dbReference>
<dbReference type="RefSeq" id="WP_011521183.1">
    <property type="nucleotide sequence ID" value="NC_008009.1"/>
</dbReference>
<dbReference type="KEGG" id="aba:Acid345_0376"/>
<dbReference type="PANTHER" id="PTHR34987:SF6">
    <property type="entry name" value="ALPHA-L-RHAMNOSIDASE SIX-HAIRPIN GLYCOSIDASE DOMAIN-CONTAINING PROTEIN"/>
    <property type="match status" value="1"/>
</dbReference>
<reference evidence="2 3" key="1">
    <citation type="journal article" date="2009" name="Appl. Environ. Microbiol.">
        <title>Three genomes from the phylum Acidobacteria provide insight into the lifestyles of these microorganisms in soils.</title>
        <authorList>
            <person name="Ward N.L."/>
            <person name="Challacombe J.F."/>
            <person name="Janssen P.H."/>
            <person name="Henrissat B."/>
            <person name="Coutinho P.M."/>
            <person name="Wu M."/>
            <person name="Xie G."/>
            <person name="Haft D.H."/>
            <person name="Sait M."/>
            <person name="Badger J."/>
            <person name="Barabote R.D."/>
            <person name="Bradley B."/>
            <person name="Brettin T.S."/>
            <person name="Brinkac L.M."/>
            <person name="Bruce D."/>
            <person name="Creasy T."/>
            <person name="Daugherty S.C."/>
            <person name="Davidsen T.M."/>
            <person name="DeBoy R.T."/>
            <person name="Detter J.C."/>
            <person name="Dodson R.J."/>
            <person name="Durkin A.S."/>
            <person name="Ganapathy A."/>
            <person name="Gwinn-Giglio M."/>
            <person name="Han C.S."/>
            <person name="Khouri H."/>
            <person name="Kiss H."/>
            <person name="Kothari S.P."/>
            <person name="Madupu R."/>
            <person name="Nelson K.E."/>
            <person name="Nelson W.C."/>
            <person name="Paulsen I."/>
            <person name="Penn K."/>
            <person name="Ren Q."/>
            <person name="Rosovitz M.J."/>
            <person name="Selengut J.D."/>
            <person name="Shrivastava S."/>
            <person name="Sullivan S.A."/>
            <person name="Tapia R."/>
            <person name="Thompson L.S."/>
            <person name="Watkins K.L."/>
            <person name="Yang Q."/>
            <person name="Yu C."/>
            <person name="Zafar N."/>
            <person name="Zhou L."/>
            <person name="Kuske C.R."/>
        </authorList>
    </citation>
    <scope>NUCLEOTIDE SEQUENCE [LARGE SCALE GENOMIC DNA]</scope>
    <source>
        <strain evidence="2 3">Ellin345</strain>
    </source>
</reference>
<evidence type="ECO:0000313" key="2">
    <source>
        <dbReference type="EMBL" id="ABF39381.1"/>
    </source>
</evidence>
<keyword evidence="1" id="KW-0732">Signal</keyword>
<accession>Q1IUR9</accession>
<dbReference type="AlphaFoldDB" id="Q1IUR9"/>
<dbReference type="HOGENOM" id="CLU_330862_0_0_0"/>
<dbReference type="eggNOG" id="COG3408">
    <property type="taxonomic scope" value="Bacteria"/>
</dbReference>
<organism evidence="2 3">
    <name type="scientific">Koribacter versatilis (strain Ellin345)</name>
    <dbReference type="NCBI Taxonomy" id="204669"/>
    <lineage>
        <taxon>Bacteria</taxon>
        <taxon>Pseudomonadati</taxon>
        <taxon>Acidobacteriota</taxon>
        <taxon>Terriglobia</taxon>
        <taxon>Terriglobales</taxon>
        <taxon>Candidatus Korobacteraceae</taxon>
        <taxon>Candidatus Korobacter</taxon>
    </lineage>
</organism>
<gene>
    <name evidence="2" type="ordered locus">Acid345_0376</name>
</gene>
<evidence type="ECO:0000313" key="3">
    <source>
        <dbReference type="Proteomes" id="UP000002432"/>
    </source>
</evidence>
<dbReference type="InterPro" id="IPR008928">
    <property type="entry name" value="6-hairpin_glycosidase_sf"/>
</dbReference>
<sequence length="834" mass="92406">MRLLKSLPIACLLAALSHAQQPDFAPIAHFPLTTSPLTIHQRAQERLPFSVTGDTGAILGQQDGSFELWHFPDKVFAHVSIHAALKDYPVPIELNPLAATIDVAPDHTTITYSHAAITVKQHMFLARGLQDAPAPLVMFEIESIRPVTLTIDLDPVMQHMWPALNGNRPGAGWIPMGTGGAYMLETEDPSFYGMIAMPNAQPGIMAPYQERPKDYPLQFILSYDPQRDGNKYFPLLTHVVDGGTLRGQERTSQLTSEIAEIAANLPKYYGASRDYYAHFFDTHLTVETPDPLFDQALRWAEISIDQLKVRKGNEVGLVAGVYPSADSDRPGFGWFFGRDSLWTTFALHSEGDFATSRNALEFLIARQRADGKIMHEYSQSADRVDWPSFPYMYAAADATPLFILAMHDYLRTTGDDAFIQKHWKNIKRAYDFLRAHDSDGDGIYDNSQGTGWVESWPPGMPQQELYLAALDQQATAAIGDLAKTLGDDTLTKSAHDTAESIRTKLNAYLAPDGIYAFSRNKDGSYDTTPTSYPAVAWWTGELALPNAAKTLDFYAASDLNADWGSRAIAQSNQLYDPISYHQGSIWPLFTGWTAMAEFRAGRSLAGLQHLRENLRLTWEGDPGNVTELMSGKFNEPLGRSTAHQLWSSAMVLTPAIRGLFGIETNVSQHKLFVVPQLPPEWPRAVVHHVPYGDTELDITYQRQGTTLNITVTSAKAIPLCVIPERTDRMCKVAPATTHTASITLPDVQVSLPDEAPRPGDASHLLRVINQQYEGRKLALTLEAPAGSHQQLPLQMNDPRVKTVTAQGATINKETLEVAFPTGEGFQRQIVTLTW</sequence>